<dbReference type="InterPro" id="IPR016154">
    <property type="entry name" value="Heat_shock_Hsp33_C"/>
</dbReference>
<evidence type="ECO:0000313" key="7">
    <source>
        <dbReference type="Proteomes" id="UP001595974"/>
    </source>
</evidence>
<proteinExistence type="predicted"/>
<dbReference type="SUPFAM" id="SSF118352">
    <property type="entry name" value="HSP33 redox switch-like"/>
    <property type="match status" value="1"/>
</dbReference>
<evidence type="ECO:0000256" key="4">
    <source>
        <dbReference type="ARBA" id="ARBA00023186"/>
    </source>
</evidence>
<keyword evidence="2" id="KW-0862">Zinc</keyword>
<keyword evidence="4" id="KW-0143">Chaperone</keyword>
<dbReference type="Gene3D" id="3.90.1280.10">
    <property type="entry name" value="HSP33 redox switch-like"/>
    <property type="match status" value="1"/>
</dbReference>
<evidence type="ECO:0000256" key="3">
    <source>
        <dbReference type="ARBA" id="ARBA00023157"/>
    </source>
</evidence>
<dbReference type="PANTHER" id="PTHR30111">
    <property type="entry name" value="33 KDA CHAPERONIN"/>
    <property type="match status" value="1"/>
</dbReference>
<comment type="caution">
    <text evidence="6">The sequence shown here is derived from an EMBL/GenBank/DDBJ whole genome shotgun (WGS) entry which is preliminary data.</text>
</comment>
<keyword evidence="3" id="KW-1015">Disulfide bond</keyword>
<reference evidence="7" key="1">
    <citation type="journal article" date="2019" name="Int. J. Syst. Evol. Microbiol.">
        <title>The Global Catalogue of Microorganisms (GCM) 10K type strain sequencing project: providing services to taxonomists for standard genome sequencing and annotation.</title>
        <authorList>
            <consortium name="The Broad Institute Genomics Platform"/>
            <consortium name="The Broad Institute Genome Sequencing Center for Infectious Disease"/>
            <person name="Wu L."/>
            <person name="Ma J."/>
        </authorList>
    </citation>
    <scope>NUCLEOTIDE SEQUENCE [LARGE SCALE GENOMIC DNA]</scope>
    <source>
        <strain evidence="7">SHR3</strain>
    </source>
</reference>
<evidence type="ECO:0000256" key="2">
    <source>
        <dbReference type="ARBA" id="ARBA00022833"/>
    </source>
</evidence>
<name>A0ABW1AKP0_9RHOO</name>
<dbReference type="InterPro" id="IPR016153">
    <property type="entry name" value="Heat_shock_Hsp33_N"/>
</dbReference>
<protein>
    <submittedName>
        <fullName evidence="6">Hsp33 family molecular chaperone HslO</fullName>
    </submittedName>
</protein>
<gene>
    <name evidence="6" type="ORF">ACFPTN_00160</name>
</gene>
<keyword evidence="5" id="KW-0676">Redox-active center</keyword>
<dbReference type="InterPro" id="IPR000397">
    <property type="entry name" value="Heat_shock_Hsp33"/>
</dbReference>
<evidence type="ECO:0000313" key="6">
    <source>
        <dbReference type="EMBL" id="MFC5767777.1"/>
    </source>
</evidence>
<evidence type="ECO:0000256" key="1">
    <source>
        <dbReference type="ARBA" id="ARBA00022490"/>
    </source>
</evidence>
<dbReference type="RefSeq" id="WP_096447028.1">
    <property type="nucleotide sequence ID" value="NZ_JBHSOG010000002.1"/>
</dbReference>
<dbReference type="EMBL" id="JBHSOG010000002">
    <property type="protein sequence ID" value="MFC5767777.1"/>
    <property type="molecule type" value="Genomic_DNA"/>
</dbReference>
<evidence type="ECO:0000256" key="5">
    <source>
        <dbReference type="ARBA" id="ARBA00023284"/>
    </source>
</evidence>
<dbReference type="PANTHER" id="PTHR30111:SF1">
    <property type="entry name" value="33 KDA CHAPERONIN"/>
    <property type="match status" value="1"/>
</dbReference>
<dbReference type="InterPro" id="IPR023212">
    <property type="entry name" value="Hsp33_helix_hairpin_bin_dom_sf"/>
</dbReference>
<sequence length="287" mass="31174">MNERKPASYVQRFLLEELDIRGAVVHLTDVWQAMQAGRSYAPAVARLLGEMSAVSSVIAGNLKQPARLTFQIAGHGPVGLLVVDCSESLNLRGYAKAEGSPQDAPLADLVGDGRLQLSLEAEGMDQPYQSLVPLEGSTIAACFEHYLAQSEQQPAGLWLASDSHAAAALFIQKMPGADVKDIDGWSRAHQLAQTVRGDELLGLPAETLLGRLFAEETVRLFEPRAVTHDWPADPEKVAAMLRALGEDEVRTVLAEHGEVVVHDDLSNHTYRFDAADVDALFRPPTLH</sequence>
<dbReference type="PIRSF" id="PIRSF005261">
    <property type="entry name" value="Heat_shock_Hsp33"/>
    <property type="match status" value="1"/>
</dbReference>
<organism evidence="6 7">
    <name type="scientific">Thauera sinica</name>
    <dbReference type="NCBI Taxonomy" id="2665146"/>
    <lineage>
        <taxon>Bacteria</taxon>
        <taxon>Pseudomonadati</taxon>
        <taxon>Pseudomonadota</taxon>
        <taxon>Betaproteobacteria</taxon>
        <taxon>Rhodocyclales</taxon>
        <taxon>Zoogloeaceae</taxon>
        <taxon>Thauera</taxon>
    </lineage>
</organism>
<keyword evidence="7" id="KW-1185">Reference proteome</keyword>
<dbReference type="Pfam" id="PF01430">
    <property type="entry name" value="HSP33"/>
    <property type="match status" value="1"/>
</dbReference>
<dbReference type="Proteomes" id="UP001595974">
    <property type="component" value="Unassembled WGS sequence"/>
</dbReference>
<dbReference type="SUPFAM" id="SSF64397">
    <property type="entry name" value="Hsp33 domain"/>
    <property type="match status" value="1"/>
</dbReference>
<dbReference type="Gene3D" id="3.55.30.10">
    <property type="entry name" value="Hsp33 domain"/>
    <property type="match status" value="1"/>
</dbReference>
<dbReference type="CDD" id="cd00498">
    <property type="entry name" value="Hsp33"/>
    <property type="match status" value="1"/>
</dbReference>
<keyword evidence="1" id="KW-0963">Cytoplasm</keyword>
<accession>A0ABW1AKP0</accession>
<dbReference type="Gene3D" id="1.10.287.480">
    <property type="entry name" value="helix hairpin bin"/>
    <property type="match status" value="1"/>
</dbReference>